<dbReference type="Gene3D" id="1.25.40.10">
    <property type="entry name" value="Tetratricopeptide repeat domain"/>
    <property type="match status" value="1"/>
</dbReference>
<dbReference type="SMART" id="SM00671">
    <property type="entry name" value="SEL1"/>
    <property type="match status" value="2"/>
</dbReference>
<protein>
    <recommendedName>
        <fullName evidence="6">Protein kinase domain-containing protein</fullName>
    </recommendedName>
</protein>
<dbReference type="PROSITE" id="PS50011">
    <property type="entry name" value="PROTEIN_KINASE_DOM"/>
    <property type="match status" value="1"/>
</dbReference>
<evidence type="ECO:0000259" key="6">
    <source>
        <dbReference type="PROSITE" id="PS50011"/>
    </source>
</evidence>
<dbReference type="PROSITE" id="PS00108">
    <property type="entry name" value="PROTEIN_KINASE_ST"/>
    <property type="match status" value="1"/>
</dbReference>
<reference evidence="7 8" key="1">
    <citation type="submission" date="2024-04" db="EMBL/GenBank/DDBJ databases">
        <title>Tritrichomonas musculus Genome.</title>
        <authorList>
            <person name="Alves-Ferreira E."/>
            <person name="Grigg M."/>
            <person name="Lorenzi H."/>
            <person name="Galac M."/>
        </authorList>
    </citation>
    <scope>NUCLEOTIDE SEQUENCE [LARGE SCALE GENOMIC DNA]</scope>
    <source>
        <strain evidence="7 8">EAF2021</strain>
    </source>
</reference>
<dbReference type="InterPro" id="IPR050167">
    <property type="entry name" value="Ser_Thr_protein_kinase"/>
</dbReference>
<evidence type="ECO:0000256" key="1">
    <source>
        <dbReference type="ARBA" id="ARBA00022527"/>
    </source>
</evidence>
<feature type="domain" description="Protein kinase" evidence="6">
    <location>
        <begin position="13"/>
        <end position="289"/>
    </location>
</feature>
<sequence>MSKQYKFIELNKYKIMYSIGSGSFSNVYLVKNKRNCKYYAAKVSLFMVDEENKDYKETQALFREINLMSLLDHPSILKFIGYSQTDFDGDPTPTIITEYATNGSLYEILEMEKSGLSPDEWSNTKKLIIVYGTAIGMMYLHSHNIIHRDLKPQNILLNEFLHPKISDFGLSKINEFLSASMNIQSQKGLKGTPIYMAPEIFLSENYSQASDVYAFSIIVYEIFTLESPFKDFSVMGIIHKVSHGYRPQINDNVPDFFRDLIERCWSQEPENRPTFAQIVEEMKNSDDFIDDLIDESEFYDYVDYIDHCRSSFDTKNYLIHFDDFIKAHGRNKSAKKASISKDEEMSDEFESYEEEEEKEKEEVKTQIDSLLNDIDSLEKRFEPVKLTHKIKEEEDNSKIIEEIDNSISFSIYEINSLSEACKKLVEEAENDPKKQFEVAVSLIEGKNDFQNNIALGKEYLKKSLKSKYPESIIFYIRNLIKGKIIQQDLHKAKRILRENQQIDEKNKIVLKALIYKANKKYSKAVKYFEKGIKLNDLESMYEYGKLLFIGQGIKKNDNKAFEYFNLSSKKGFQKSSNLLTLFKYMNQFRELQRLKPIVQLFFVKRCIPNIFNKHSINQKQMQDVFEDIIIKPNKTEMLFYNKALKSADFYSLLSKFKSISLEIHYQSQSLKLISYVLNRCFKNKKNNQIKLMIVLSTLSDKISKEINISKVSQVTVDSAIAVIPSKVFEKCTSLTQIIISSSVSSMHKFERIYNTKFSDIY</sequence>
<dbReference type="InterPro" id="IPR000719">
    <property type="entry name" value="Prot_kinase_dom"/>
</dbReference>
<keyword evidence="8" id="KW-1185">Reference proteome</keyword>
<keyword evidence="1" id="KW-0808">Transferase</keyword>
<feature type="binding site" evidence="4">
    <location>
        <position position="42"/>
    </location>
    <ligand>
        <name>ATP</name>
        <dbReference type="ChEBI" id="CHEBI:30616"/>
    </ligand>
</feature>
<dbReference type="Pfam" id="PF08238">
    <property type="entry name" value="Sel1"/>
    <property type="match status" value="2"/>
</dbReference>
<dbReference type="PRINTS" id="PR00109">
    <property type="entry name" value="TYRKINASE"/>
</dbReference>
<dbReference type="InterPro" id="IPR011009">
    <property type="entry name" value="Kinase-like_dom_sf"/>
</dbReference>
<evidence type="ECO:0000256" key="4">
    <source>
        <dbReference type="PROSITE-ProRule" id="PRU10141"/>
    </source>
</evidence>
<dbReference type="SUPFAM" id="SSF81901">
    <property type="entry name" value="HCP-like"/>
    <property type="match status" value="1"/>
</dbReference>
<keyword evidence="1" id="KW-0418">Kinase</keyword>
<evidence type="ECO:0000313" key="7">
    <source>
        <dbReference type="EMBL" id="KAK8845994.1"/>
    </source>
</evidence>
<dbReference type="EMBL" id="JAPFFF010000030">
    <property type="protein sequence ID" value="KAK8845994.1"/>
    <property type="molecule type" value="Genomic_DNA"/>
</dbReference>
<feature type="region of interest" description="Disordered" evidence="5">
    <location>
        <begin position="335"/>
        <end position="360"/>
    </location>
</feature>
<name>A0ABR2HG53_9EUKA</name>
<dbReference type="InterPro" id="IPR011990">
    <property type="entry name" value="TPR-like_helical_dom_sf"/>
</dbReference>
<comment type="caution">
    <text evidence="7">The sequence shown here is derived from an EMBL/GenBank/DDBJ whole genome shotgun (WGS) entry which is preliminary data.</text>
</comment>
<evidence type="ECO:0000256" key="5">
    <source>
        <dbReference type="SAM" id="MobiDB-lite"/>
    </source>
</evidence>
<feature type="compositionally biased region" description="Acidic residues" evidence="5">
    <location>
        <begin position="344"/>
        <end position="359"/>
    </location>
</feature>
<dbReference type="InterPro" id="IPR017441">
    <property type="entry name" value="Protein_kinase_ATP_BS"/>
</dbReference>
<dbReference type="SUPFAM" id="SSF56112">
    <property type="entry name" value="Protein kinase-like (PK-like)"/>
    <property type="match status" value="1"/>
</dbReference>
<dbReference type="PANTHER" id="PTHR23257">
    <property type="entry name" value="SERINE-THREONINE PROTEIN KINASE"/>
    <property type="match status" value="1"/>
</dbReference>
<dbReference type="InterPro" id="IPR001245">
    <property type="entry name" value="Ser-Thr/Tyr_kinase_cat_dom"/>
</dbReference>
<proteinExistence type="predicted"/>
<dbReference type="Pfam" id="PF07714">
    <property type="entry name" value="PK_Tyr_Ser-Thr"/>
    <property type="match status" value="1"/>
</dbReference>
<keyword evidence="1" id="KW-0723">Serine/threonine-protein kinase</keyword>
<organism evidence="7 8">
    <name type="scientific">Tritrichomonas musculus</name>
    <dbReference type="NCBI Taxonomy" id="1915356"/>
    <lineage>
        <taxon>Eukaryota</taxon>
        <taxon>Metamonada</taxon>
        <taxon>Parabasalia</taxon>
        <taxon>Tritrichomonadida</taxon>
        <taxon>Tritrichomonadidae</taxon>
        <taxon>Tritrichomonas</taxon>
    </lineage>
</organism>
<evidence type="ECO:0000256" key="3">
    <source>
        <dbReference type="ARBA" id="ARBA00022840"/>
    </source>
</evidence>
<evidence type="ECO:0000313" key="8">
    <source>
        <dbReference type="Proteomes" id="UP001470230"/>
    </source>
</evidence>
<gene>
    <name evidence="7" type="ORF">M9Y10_020938</name>
</gene>
<dbReference type="InterPro" id="IPR008271">
    <property type="entry name" value="Ser/Thr_kinase_AS"/>
</dbReference>
<keyword evidence="2 4" id="KW-0547">Nucleotide-binding</keyword>
<dbReference type="Proteomes" id="UP001470230">
    <property type="component" value="Unassembled WGS sequence"/>
</dbReference>
<dbReference type="CDD" id="cd13999">
    <property type="entry name" value="STKc_MAP3K-like"/>
    <property type="match status" value="1"/>
</dbReference>
<dbReference type="SMART" id="SM00220">
    <property type="entry name" value="S_TKc"/>
    <property type="match status" value="1"/>
</dbReference>
<keyword evidence="3 4" id="KW-0067">ATP-binding</keyword>
<dbReference type="Gene3D" id="1.10.510.10">
    <property type="entry name" value="Transferase(Phosphotransferase) domain 1"/>
    <property type="match status" value="1"/>
</dbReference>
<accession>A0ABR2HG53</accession>
<dbReference type="InterPro" id="IPR006597">
    <property type="entry name" value="Sel1-like"/>
</dbReference>
<evidence type="ECO:0000256" key="2">
    <source>
        <dbReference type="ARBA" id="ARBA00022741"/>
    </source>
</evidence>
<dbReference type="PROSITE" id="PS00107">
    <property type="entry name" value="PROTEIN_KINASE_ATP"/>
    <property type="match status" value="1"/>
</dbReference>